<dbReference type="PANTHER" id="PTHR41339:SF1">
    <property type="entry name" value="SECRETED PROTEIN"/>
    <property type="match status" value="1"/>
</dbReference>
<evidence type="ECO:0000313" key="2">
    <source>
        <dbReference type="EMBL" id="WGL17163.1"/>
    </source>
</evidence>
<dbReference type="EMBL" id="CP118605">
    <property type="protein sequence ID" value="WGL17163.1"/>
    <property type="molecule type" value="Genomic_DNA"/>
</dbReference>
<dbReference type="RefSeq" id="WP_280320990.1">
    <property type="nucleotide sequence ID" value="NZ_CP118605.1"/>
</dbReference>
<feature type="signal peptide" evidence="1">
    <location>
        <begin position="1"/>
        <end position="19"/>
    </location>
</feature>
<keyword evidence="2" id="KW-0723">Serine/threonine-protein kinase</keyword>
<keyword evidence="3" id="KW-1185">Reference proteome</keyword>
<keyword evidence="1" id="KW-0732">Signal</keyword>
<feature type="chain" id="PRO_5046880999" evidence="1">
    <location>
        <begin position="20"/>
        <end position="551"/>
    </location>
</feature>
<reference evidence="2 3" key="1">
    <citation type="submission" date="2023-02" db="EMBL/GenBank/DDBJ databases">
        <title>Description and genomic characterization of Microbulbifer bruguierae sp. nov., isolated from the sediment of mangrove plant Bruguiera sexangula.</title>
        <authorList>
            <person name="Long M."/>
        </authorList>
    </citation>
    <scope>NUCLEOTIDE SEQUENCE [LARGE SCALE GENOMIC DNA]</scope>
    <source>
        <strain evidence="2 3">H12</strain>
    </source>
</reference>
<protein>
    <submittedName>
        <fullName evidence="2">Serine/threonine protein kinase</fullName>
    </submittedName>
</protein>
<proteinExistence type="predicted"/>
<dbReference type="GO" id="GO:0004674">
    <property type="term" value="F:protein serine/threonine kinase activity"/>
    <property type="evidence" value="ECO:0007669"/>
    <property type="project" value="UniProtKB-KW"/>
</dbReference>
<dbReference type="Proteomes" id="UP001236500">
    <property type="component" value="Chromosome"/>
</dbReference>
<dbReference type="PANTHER" id="PTHR41339">
    <property type="entry name" value="LIPL48"/>
    <property type="match status" value="1"/>
</dbReference>
<evidence type="ECO:0000256" key="1">
    <source>
        <dbReference type="SAM" id="SignalP"/>
    </source>
</evidence>
<accession>A0ABY8NHZ7</accession>
<keyword evidence="2" id="KW-0418">Kinase</keyword>
<sequence length="551" mass="57075">MKLASNKLLLAAAISAVLAGCDSGGINIEPTTVDNSVDNSVTNPGGTEENICAELSSGVQGAQDGANCRYDSAFVSYANPLMENLYLPALPNGGAHIFDDILFVGASYGSSADLQAANITEGGSGPKLEIQAGATIAFKDETAFLVVNRGSQLFARGTETAPITFTSETDVLGTVGPEDVKQWGGMVINGFGVTNKCVYTGSIAGGDLALDGECNLPAEGSDSDQELHYGGDNNADSSGVMTYVLVKHTGAEVVPGNELNGVTFAGVGNGTVVKNLEAYSTYDDGIEMFGGAVNIENYVALYVRDDSIDIDEGWQGSITNALVIHSETNGNHCIEADGIGSYDDMADGTKTDRRADIIAQGINSRPVIDGLTCIVSAASTTVTHDPSAGWRLREGIYPTITNSMIVGSFGGDENGAEGSNYCLRVQSDETLAALAAGTDANLVSNVFACEDQVKGDLPGGLATEDWAAATGNEFIAISGKVDPTANANSEFVLLGGVPAFYTEASAAQMGVTVSPTERAYLGALSVNGSDWTSGWTYGLHEGSRAQPLWFE</sequence>
<organism evidence="2 3">
    <name type="scientific">Microbulbifer bruguierae</name>
    <dbReference type="NCBI Taxonomy" id="3029061"/>
    <lineage>
        <taxon>Bacteria</taxon>
        <taxon>Pseudomonadati</taxon>
        <taxon>Pseudomonadota</taxon>
        <taxon>Gammaproteobacteria</taxon>
        <taxon>Cellvibrionales</taxon>
        <taxon>Microbulbiferaceae</taxon>
        <taxon>Microbulbifer</taxon>
    </lineage>
</organism>
<dbReference type="PROSITE" id="PS51257">
    <property type="entry name" value="PROKAR_LIPOPROTEIN"/>
    <property type="match status" value="1"/>
</dbReference>
<evidence type="ECO:0000313" key="3">
    <source>
        <dbReference type="Proteomes" id="UP001236500"/>
    </source>
</evidence>
<keyword evidence="2" id="KW-0808">Transferase</keyword>
<name>A0ABY8NHZ7_9GAMM</name>
<gene>
    <name evidence="2" type="ORF">PVT68_02395</name>
</gene>